<comment type="caution">
    <text evidence="1">The sequence shown here is derived from an EMBL/GenBank/DDBJ whole genome shotgun (WGS) entry which is preliminary data.</text>
</comment>
<accession>A0AAD9J1X1</accession>
<name>A0AAD9J1X1_9ANNE</name>
<protein>
    <submittedName>
        <fullName evidence="1">Uncharacterized protein</fullName>
    </submittedName>
</protein>
<evidence type="ECO:0000313" key="1">
    <source>
        <dbReference type="EMBL" id="KAK2144798.1"/>
    </source>
</evidence>
<dbReference type="Proteomes" id="UP001208570">
    <property type="component" value="Unassembled WGS sequence"/>
</dbReference>
<gene>
    <name evidence="1" type="ORF">LSH36_730g01046</name>
</gene>
<organism evidence="1 2">
    <name type="scientific">Paralvinella palmiformis</name>
    <dbReference type="NCBI Taxonomy" id="53620"/>
    <lineage>
        <taxon>Eukaryota</taxon>
        <taxon>Metazoa</taxon>
        <taxon>Spiralia</taxon>
        <taxon>Lophotrochozoa</taxon>
        <taxon>Annelida</taxon>
        <taxon>Polychaeta</taxon>
        <taxon>Sedentaria</taxon>
        <taxon>Canalipalpata</taxon>
        <taxon>Terebellida</taxon>
        <taxon>Terebelliformia</taxon>
        <taxon>Alvinellidae</taxon>
        <taxon>Paralvinella</taxon>
    </lineage>
</organism>
<sequence length="289" mass="32224">MEQWSAEGYLLEPNIVPPKARTCVSTSSSGGDGILLPFVDEFYWEKQCDEALSEGSKSHCDDFDDETVDESTWHSELFDLNLNMANAEGTDEGKKDKVLNITKEGLNSYDECIYKALNVTDEESQSNSDYFDGRWTKTSHGSQGVTCDNFDQTHLLSSHGEPPSVTSLLSANCRQYKPNTGYKILADGSTTISPEIVSLSPAGNGIPICATSSRPYCDVSADIAYGKLNRQPEDRYTCTKYEIGIRNINKIYLNRLNVVLSLMSLMKRLYFEDLRPNVKQYLIPAGKDT</sequence>
<keyword evidence="2" id="KW-1185">Reference proteome</keyword>
<proteinExistence type="predicted"/>
<dbReference type="EMBL" id="JAODUP010000730">
    <property type="protein sequence ID" value="KAK2144798.1"/>
    <property type="molecule type" value="Genomic_DNA"/>
</dbReference>
<evidence type="ECO:0000313" key="2">
    <source>
        <dbReference type="Proteomes" id="UP001208570"/>
    </source>
</evidence>
<dbReference type="AlphaFoldDB" id="A0AAD9J1X1"/>
<reference evidence="1" key="1">
    <citation type="journal article" date="2023" name="Mol. Biol. Evol.">
        <title>Third-Generation Sequencing Reveals the Adaptive Role of the Epigenome in Three Deep-Sea Polychaetes.</title>
        <authorList>
            <person name="Perez M."/>
            <person name="Aroh O."/>
            <person name="Sun Y."/>
            <person name="Lan Y."/>
            <person name="Juniper S.K."/>
            <person name="Young C.R."/>
            <person name="Angers B."/>
            <person name="Qian P.Y."/>
        </authorList>
    </citation>
    <scope>NUCLEOTIDE SEQUENCE</scope>
    <source>
        <strain evidence="1">P08H-3</strain>
    </source>
</reference>